<dbReference type="RefSeq" id="WP_016875593.1">
    <property type="nucleotide sequence ID" value="NZ_AJLN01000100.1"/>
</dbReference>
<dbReference type="Gene3D" id="3.40.50.2300">
    <property type="match status" value="1"/>
</dbReference>
<dbReference type="Pfam" id="PF00072">
    <property type="entry name" value="Response_reg"/>
    <property type="match status" value="1"/>
</dbReference>
<accession>A0A3S0Y5L9</accession>
<organism evidence="3 4">
    <name type="scientific">Chlorogloeopsis fritschii PCC 6912</name>
    <dbReference type="NCBI Taxonomy" id="211165"/>
    <lineage>
        <taxon>Bacteria</taxon>
        <taxon>Bacillati</taxon>
        <taxon>Cyanobacteriota</taxon>
        <taxon>Cyanophyceae</taxon>
        <taxon>Nostocales</taxon>
        <taxon>Chlorogloeopsidaceae</taxon>
        <taxon>Chlorogloeopsis</taxon>
    </lineage>
</organism>
<dbReference type="PANTHER" id="PTHR44520">
    <property type="entry name" value="RESPONSE REGULATOR RCP1-RELATED"/>
    <property type="match status" value="1"/>
</dbReference>
<evidence type="ECO:0000313" key="3">
    <source>
        <dbReference type="EMBL" id="RUR84658.1"/>
    </source>
</evidence>
<protein>
    <submittedName>
        <fullName evidence="3">Two-component system response regulator</fullName>
    </submittedName>
</protein>
<dbReference type="InterPro" id="IPR001789">
    <property type="entry name" value="Sig_transdc_resp-reg_receiver"/>
</dbReference>
<feature type="modified residue" description="4-aspartylphosphate" evidence="1">
    <location>
        <position position="69"/>
    </location>
</feature>
<evidence type="ECO:0000259" key="2">
    <source>
        <dbReference type="PROSITE" id="PS50110"/>
    </source>
</evidence>
<dbReference type="STRING" id="211165.GCA_000317285_03850"/>
<dbReference type="InterPro" id="IPR011006">
    <property type="entry name" value="CheY-like_superfamily"/>
</dbReference>
<dbReference type="GO" id="GO:0000160">
    <property type="term" value="P:phosphorelay signal transduction system"/>
    <property type="evidence" value="ECO:0007669"/>
    <property type="project" value="InterPro"/>
</dbReference>
<dbReference type="PANTHER" id="PTHR44520:SF2">
    <property type="entry name" value="RESPONSE REGULATOR RCP1"/>
    <property type="match status" value="1"/>
</dbReference>
<keyword evidence="1" id="KW-0597">Phosphoprotein</keyword>
<sequence>MIGKNTQPILVIEDSDEDFEALQRMMRHQQVVNPIFRCTDGDDALDFLYHTGAYQEPQFAPRPSFILLDLNLPGTDGREVLEQIKQDQNLKKIPVVVFTTSSNPRDVEICYRCSVASYIIKPIDINRLKQTFHSFLTYWLDIVVLPDTSLGGYNPTNNYPNY</sequence>
<proteinExistence type="predicted"/>
<dbReference type="InterPro" id="IPR052893">
    <property type="entry name" value="TCS_response_regulator"/>
</dbReference>
<dbReference type="SMART" id="SM00448">
    <property type="entry name" value="REC"/>
    <property type="match status" value="1"/>
</dbReference>
<dbReference type="SUPFAM" id="SSF52172">
    <property type="entry name" value="CheY-like"/>
    <property type="match status" value="1"/>
</dbReference>
<evidence type="ECO:0000256" key="1">
    <source>
        <dbReference type="PROSITE-ProRule" id="PRU00169"/>
    </source>
</evidence>
<name>A0A3S0Y5L9_CHLFR</name>
<keyword evidence="4" id="KW-1185">Reference proteome</keyword>
<dbReference type="AlphaFoldDB" id="A0A3S0Y5L9"/>
<comment type="caution">
    <text evidence="3">The sequence shown here is derived from an EMBL/GenBank/DDBJ whole genome shotgun (WGS) entry which is preliminary data.</text>
</comment>
<dbReference type="PROSITE" id="PS50110">
    <property type="entry name" value="RESPONSE_REGULATORY"/>
    <property type="match status" value="1"/>
</dbReference>
<dbReference type="EMBL" id="RSCJ01000004">
    <property type="protein sequence ID" value="RUR84658.1"/>
    <property type="molecule type" value="Genomic_DNA"/>
</dbReference>
<dbReference type="Proteomes" id="UP000268857">
    <property type="component" value="Unassembled WGS sequence"/>
</dbReference>
<evidence type="ECO:0000313" key="4">
    <source>
        <dbReference type="Proteomes" id="UP000268857"/>
    </source>
</evidence>
<dbReference type="CDD" id="cd17557">
    <property type="entry name" value="REC_Rcp-like"/>
    <property type="match status" value="1"/>
</dbReference>
<feature type="domain" description="Response regulatory" evidence="2">
    <location>
        <begin position="8"/>
        <end position="136"/>
    </location>
</feature>
<dbReference type="OrthoDB" id="5510574at2"/>
<reference evidence="3 4" key="1">
    <citation type="journal article" date="2019" name="Genome Biol. Evol.">
        <title>Day and night: Metabolic profiles and evolutionary relationships of six axenic non-marine cyanobacteria.</title>
        <authorList>
            <person name="Will S.E."/>
            <person name="Henke P."/>
            <person name="Boedeker C."/>
            <person name="Huang S."/>
            <person name="Brinkmann H."/>
            <person name="Rohde M."/>
            <person name="Jarek M."/>
            <person name="Friedl T."/>
            <person name="Seufert S."/>
            <person name="Schumacher M."/>
            <person name="Overmann J."/>
            <person name="Neumann-Schaal M."/>
            <person name="Petersen J."/>
        </authorList>
    </citation>
    <scope>NUCLEOTIDE SEQUENCE [LARGE SCALE GENOMIC DNA]</scope>
    <source>
        <strain evidence="3 4">PCC 6912</strain>
    </source>
</reference>
<gene>
    <name evidence="3" type="ORF">PCC6912_15530</name>
</gene>